<evidence type="ECO:0000259" key="4">
    <source>
        <dbReference type="SMART" id="SM00062"/>
    </source>
</evidence>
<protein>
    <recommendedName>
        <fullName evidence="4">Solute-binding protein family 3/N-terminal domain-containing protein</fullName>
    </recommendedName>
</protein>
<evidence type="ECO:0000256" key="2">
    <source>
        <dbReference type="SAM" id="Coils"/>
    </source>
</evidence>
<dbReference type="RefSeq" id="WP_129085794.1">
    <property type="nucleotide sequence ID" value="NZ_NXID01000079.1"/>
</dbReference>
<keyword evidence="1" id="KW-0732">Signal</keyword>
<comment type="caution">
    <text evidence="5">The sequence shown here is derived from an EMBL/GenBank/DDBJ whole genome shotgun (WGS) entry which is preliminary data.</text>
</comment>
<feature type="domain" description="Solute-binding protein family 3/N-terminal" evidence="4">
    <location>
        <begin position="268"/>
        <end position="487"/>
    </location>
</feature>
<keyword evidence="2" id="KW-0175">Coiled coil</keyword>
<dbReference type="SUPFAM" id="SSF53850">
    <property type="entry name" value="Periplasmic binding protein-like II"/>
    <property type="match status" value="2"/>
</dbReference>
<keyword evidence="3" id="KW-1133">Transmembrane helix</keyword>
<dbReference type="Proteomes" id="UP000290092">
    <property type="component" value="Unassembled WGS sequence"/>
</dbReference>
<keyword evidence="6" id="KW-1185">Reference proteome</keyword>
<dbReference type="PANTHER" id="PTHR35936:SF19">
    <property type="entry name" value="AMINO-ACID-BINDING PROTEIN YXEM-RELATED"/>
    <property type="match status" value="1"/>
</dbReference>
<evidence type="ECO:0000313" key="5">
    <source>
        <dbReference type="EMBL" id="RXK12395.1"/>
    </source>
</evidence>
<dbReference type="AlphaFoldDB" id="A0AAX2ADU1"/>
<dbReference type="Pfam" id="PF00497">
    <property type="entry name" value="SBP_bac_3"/>
    <property type="match status" value="2"/>
</dbReference>
<sequence>MKYVIYIPLIFFTLISNELFANNLISKKEKIFFSAELDWIPYSFYKDNLPKGYIIDYIKLLGEKENFEPIFINDTWDNNLKRFKEKRLDVLSAIGYSKKREEFILFTNVLNKQKLSLVTHQDSYELINLDDLKGHTIGQLKDWMTTTLIKKEYPNIKIKEYSDLKNIFEDIKNRKIDATIQNELVSKYYVNSNYLNSLKILTNINLKNYNHNSYFGVQKNNIKLQQILNRGMQKITDEELVALEKKWINLSNKLILTKEEQEFIKNKIIKVAFTDNWAPISFKENNKAYGLGFDFWEYIINKTGIKVQYHMQNKFYKSLEEIKNKTKDVIVTTGKTKDRGEYSIFSDTYYKVPIGIATLKDQNYIPSITQLKGKKIAVGENYTAHKLLKENYPYLEFVFVSNIKEGLEFLSSNKAFALIDSMPVLAYNIKKYSFNNIKISGDANIDFNLQIMIRDDYKILQSIINKTLNSMSLKEKEDIYNRWTNLEFIKPFDYQLLIKIFVPIVFILLIILYKNRQLSNYKNKLENTQQELENSLNSFKTLLNFTVEGII</sequence>
<dbReference type="SMART" id="SM00062">
    <property type="entry name" value="PBPb"/>
    <property type="match status" value="2"/>
</dbReference>
<evidence type="ECO:0000256" key="1">
    <source>
        <dbReference type="ARBA" id="ARBA00022729"/>
    </source>
</evidence>
<dbReference type="EMBL" id="NXID01000079">
    <property type="protein sequence ID" value="RXK12395.1"/>
    <property type="molecule type" value="Genomic_DNA"/>
</dbReference>
<feature type="transmembrane region" description="Helical" evidence="3">
    <location>
        <begin position="494"/>
        <end position="513"/>
    </location>
</feature>
<feature type="coiled-coil region" evidence="2">
    <location>
        <begin position="511"/>
        <end position="542"/>
    </location>
</feature>
<accession>A0AAX2ADU1</accession>
<gene>
    <name evidence="5" type="ORF">CP985_14275</name>
</gene>
<proteinExistence type="predicted"/>
<reference evidence="5 6" key="1">
    <citation type="submission" date="2017-09" db="EMBL/GenBank/DDBJ databases">
        <title>Genomics of the genus Arcobacter.</title>
        <authorList>
            <person name="Perez-Cataluna A."/>
            <person name="Figueras M.J."/>
            <person name="Salas-Masso N."/>
        </authorList>
    </citation>
    <scope>NUCLEOTIDE SEQUENCE [LARGE SCALE GENOMIC DNA]</scope>
    <source>
        <strain evidence="5 6">CECT 7386</strain>
    </source>
</reference>
<feature type="non-terminal residue" evidence="5">
    <location>
        <position position="551"/>
    </location>
</feature>
<name>A0AAX2ADU1_9BACT</name>
<keyword evidence="3" id="KW-0812">Transmembrane</keyword>
<dbReference type="InterPro" id="IPR001638">
    <property type="entry name" value="Solute-binding_3/MltF_N"/>
</dbReference>
<dbReference type="PANTHER" id="PTHR35936">
    <property type="entry name" value="MEMBRANE-BOUND LYTIC MUREIN TRANSGLYCOSYLASE F"/>
    <property type="match status" value="1"/>
</dbReference>
<organism evidence="5 6">
    <name type="scientific">Malaciobacter mytili LMG 24559</name>
    <dbReference type="NCBI Taxonomy" id="1032238"/>
    <lineage>
        <taxon>Bacteria</taxon>
        <taxon>Pseudomonadati</taxon>
        <taxon>Campylobacterota</taxon>
        <taxon>Epsilonproteobacteria</taxon>
        <taxon>Campylobacterales</taxon>
        <taxon>Arcobacteraceae</taxon>
        <taxon>Malaciobacter</taxon>
    </lineage>
</organism>
<evidence type="ECO:0000313" key="6">
    <source>
        <dbReference type="Proteomes" id="UP000290092"/>
    </source>
</evidence>
<keyword evidence="3" id="KW-0472">Membrane</keyword>
<dbReference type="CDD" id="cd01007">
    <property type="entry name" value="PBP2_BvgS_HisK_like"/>
    <property type="match status" value="2"/>
</dbReference>
<evidence type="ECO:0000256" key="3">
    <source>
        <dbReference type="SAM" id="Phobius"/>
    </source>
</evidence>
<dbReference type="Gene3D" id="3.40.190.10">
    <property type="entry name" value="Periplasmic binding protein-like II"/>
    <property type="match status" value="4"/>
</dbReference>
<feature type="domain" description="Solute-binding protein family 3/N-terminal" evidence="4">
    <location>
        <begin position="30"/>
        <end position="251"/>
    </location>
</feature>